<sequence>MDHVTRLSGNEVTMSTGDVVYFSRPRKKEATERIVSYLAGDD</sequence>
<dbReference type="EMBL" id="JASJEX010000002">
    <property type="protein sequence ID" value="MDJ1129233.1"/>
    <property type="molecule type" value="Genomic_DNA"/>
</dbReference>
<reference evidence="1" key="1">
    <citation type="submission" date="2023-05" db="EMBL/GenBank/DDBJ databases">
        <title>[olsenella] sp. nov., isolated from a pig farm feces dump.</title>
        <authorList>
            <person name="Chang Y.-H."/>
        </authorList>
    </citation>
    <scope>NUCLEOTIDE SEQUENCE</scope>
    <source>
        <strain evidence="1">YH-ols2217</strain>
    </source>
</reference>
<keyword evidence="2" id="KW-1185">Reference proteome</keyword>
<comment type="caution">
    <text evidence="1">The sequence shown here is derived from an EMBL/GenBank/DDBJ whole genome shotgun (WGS) entry which is preliminary data.</text>
</comment>
<name>A0ABT6ZJK4_9ACTN</name>
<accession>A0ABT6ZJK4</accession>
<dbReference type="Proteomes" id="UP001431693">
    <property type="component" value="Unassembled WGS sequence"/>
</dbReference>
<evidence type="ECO:0000313" key="2">
    <source>
        <dbReference type="Proteomes" id="UP001431693"/>
    </source>
</evidence>
<proteinExistence type="predicted"/>
<evidence type="ECO:0000313" key="1">
    <source>
        <dbReference type="EMBL" id="MDJ1129233.1"/>
    </source>
</evidence>
<gene>
    <name evidence="1" type="ORF">QJ043_03950</name>
</gene>
<protein>
    <submittedName>
        <fullName evidence="1">Uncharacterized protein</fullName>
    </submittedName>
</protein>
<dbReference type="RefSeq" id="WP_283713955.1">
    <property type="nucleotide sequence ID" value="NZ_JASJEW010000008.1"/>
</dbReference>
<organism evidence="1 2">
    <name type="scientific">Kribbibacterium absianum</name>
    <dbReference type="NCBI Taxonomy" id="3044210"/>
    <lineage>
        <taxon>Bacteria</taxon>
        <taxon>Bacillati</taxon>
        <taxon>Actinomycetota</taxon>
        <taxon>Coriobacteriia</taxon>
        <taxon>Coriobacteriales</taxon>
        <taxon>Kribbibacteriaceae</taxon>
        <taxon>Kribbibacterium</taxon>
    </lineage>
</organism>